<dbReference type="VEuPathDB" id="FungiDB:AB675_4826"/>
<dbReference type="RefSeq" id="XP_017995546.1">
    <property type="nucleotide sequence ID" value="XM_018144989.1"/>
</dbReference>
<dbReference type="AlphaFoldDB" id="A0A0N1NWN3"/>
<evidence type="ECO:0000313" key="5">
    <source>
        <dbReference type="Proteomes" id="UP000038010"/>
    </source>
</evidence>
<evidence type="ECO:0000256" key="3">
    <source>
        <dbReference type="ARBA" id="ARBA00022777"/>
    </source>
</evidence>
<dbReference type="PIRSF" id="PIRSF006078">
    <property type="entry name" value="GlxK"/>
    <property type="match status" value="1"/>
</dbReference>
<protein>
    <submittedName>
        <fullName evidence="4">Glycerate kinase</fullName>
    </submittedName>
</protein>
<dbReference type="Proteomes" id="UP000038010">
    <property type="component" value="Unassembled WGS sequence"/>
</dbReference>
<accession>A0A0N1NWN3</accession>
<evidence type="ECO:0000256" key="1">
    <source>
        <dbReference type="ARBA" id="ARBA00006284"/>
    </source>
</evidence>
<dbReference type="SUPFAM" id="SSF110738">
    <property type="entry name" value="Glycerate kinase I"/>
    <property type="match status" value="1"/>
</dbReference>
<organism evidence="4 5">
    <name type="scientific">Cyphellophora attinorum</name>
    <dbReference type="NCBI Taxonomy" id="1664694"/>
    <lineage>
        <taxon>Eukaryota</taxon>
        <taxon>Fungi</taxon>
        <taxon>Dikarya</taxon>
        <taxon>Ascomycota</taxon>
        <taxon>Pezizomycotina</taxon>
        <taxon>Eurotiomycetes</taxon>
        <taxon>Chaetothyriomycetidae</taxon>
        <taxon>Chaetothyriales</taxon>
        <taxon>Cyphellophoraceae</taxon>
        <taxon>Cyphellophora</taxon>
    </lineage>
</organism>
<dbReference type="Pfam" id="PF02595">
    <property type="entry name" value="Gly_kinase"/>
    <property type="match status" value="1"/>
</dbReference>
<dbReference type="GO" id="GO:0031388">
    <property type="term" value="P:organic acid phosphorylation"/>
    <property type="evidence" value="ECO:0007669"/>
    <property type="project" value="InterPro"/>
</dbReference>
<dbReference type="PANTHER" id="PTHR21599:SF0">
    <property type="entry name" value="GLYCERATE KINASE"/>
    <property type="match status" value="1"/>
</dbReference>
<evidence type="ECO:0000256" key="2">
    <source>
        <dbReference type="ARBA" id="ARBA00022679"/>
    </source>
</evidence>
<dbReference type="InterPro" id="IPR018197">
    <property type="entry name" value="Glycerate_kinase_RE-like"/>
</dbReference>
<dbReference type="GO" id="GO:0008887">
    <property type="term" value="F:glycerate kinase activity"/>
    <property type="evidence" value="ECO:0007669"/>
    <property type="project" value="InterPro"/>
</dbReference>
<reference evidence="4 5" key="1">
    <citation type="submission" date="2015-06" db="EMBL/GenBank/DDBJ databases">
        <title>Draft genome of the ant-associated black yeast Phialophora attae CBS 131958.</title>
        <authorList>
            <person name="Moreno L.F."/>
            <person name="Stielow B.J."/>
            <person name="de Hoog S."/>
            <person name="Vicente V.A."/>
            <person name="Weiss V.A."/>
            <person name="de Vries M."/>
            <person name="Cruz L.M."/>
            <person name="Souza E.M."/>
        </authorList>
    </citation>
    <scope>NUCLEOTIDE SEQUENCE [LARGE SCALE GENOMIC DNA]</scope>
    <source>
        <strain evidence="4 5">CBS 131958</strain>
    </source>
</reference>
<dbReference type="Gene3D" id="3.40.50.10350">
    <property type="entry name" value="Glycerate kinase, domain 1"/>
    <property type="match status" value="1"/>
</dbReference>
<dbReference type="InterPro" id="IPR004381">
    <property type="entry name" value="Glycerate_kinase"/>
</dbReference>
<dbReference type="PANTHER" id="PTHR21599">
    <property type="entry name" value="GLYCERATE KINASE"/>
    <property type="match status" value="1"/>
</dbReference>
<dbReference type="GeneID" id="28736869"/>
<dbReference type="Gene3D" id="3.90.1510.10">
    <property type="entry name" value="Glycerate kinase, domain 2"/>
    <property type="match status" value="1"/>
</dbReference>
<keyword evidence="2" id="KW-0808">Transferase</keyword>
<keyword evidence="3 4" id="KW-0418">Kinase</keyword>
<keyword evidence="5" id="KW-1185">Reference proteome</keyword>
<comment type="caution">
    <text evidence="4">The sequence shown here is derived from an EMBL/GenBank/DDBJ whole genome shotgun (WGS) entry which is preliminary data.</text>
</comment>
<dbReference type="InterPro" id="IPR018193">
    <property type="entry name" value="Glyc_kinase_flavodox-like_fold"/>
</dbReference>
<comment type="similarity">
    <text evidence="1">Belongs to the glycerate kinase type-1 family.</text>
</comment>
<sequence>MASIIKVVPAMNIVIAPSGFKESLDPVQAAECIEKGILKVAPNSKILKMPLVDGGEGFVHGLVSATKGRVINITVTGPLGLPIPSYFGFRGDRPATAIIEMAAAAGLSLVPRDQRDPTRTTSFGVGELILAAIEAGATKILVGCGDSGVCDAGIGMLQALGVRYLDGNGQALPQASGIEGLERLSVIDTSTLNPLLSRVKIDVACNWHNVLCGPKGVSRVFGPQKGATDAQVEAMSIAMERCAEAMSRILGRDISLEPGTGASGGLGAGLLLTGATLHPRYDIVMRFFDIDRAMKAADLVITAEGGIDEQTPRGKIPAEVASRAKSLNLPVIALAGTIGAGAEANYHCGIDAFASIMQGPTTLDVAIAQAKELLTDAAESSMRMVLVGQRIRKTSETLVEPPCRSKATN</sequence>
<dbReference type="STRING" id="1664694.A0A0N1NWN3"/>
<proteinExistence type="inferred from homology"/>
<name>A0A0N1NWN3_9EURO</name>
<dbReference type="EMBL" id="LFJN01000038">
    <property type="protein sequence ID" value="KPI35583.1"/>
    <property type="molecule type" value="Genomic_DNA"/>
</dbReference>
<gene>
    <name evidence="4" type="ORF">AB675_4826</name>
</gene>
<dbReference type="InterPro" id="IPR036129">
    <property type="entry name" value="Glycerate_kinase_sf"/>
</dbReference>
<dbReference type="OrthoDB" id="10262596at2759"/>
<evidence type="ECO:0000313" key="4">
    <source>
        <dbReference type="EMBL" id="KPI35583.1"/>
    </source>
</evidence>
<dbReference type="NCBIfam" id="TIGR00045">
    <property type="entry name" value="glycerate kinase"/>
    <property type="match status" value="1"/>
</dbReference>